<evidence type="ECO:0000313" key="6">
    <source>
        <dbReference type="EMBL" id="AOW05409.1"/>
    </source>
</evidence>
<dbReference type="CDD" id="cd05369">
    <property type="entry name" value="TER_DECR_SDR_a"/>
    <property type="match status" value="1"/>
</dbReference>
<keyword evidence="2" id="KW-0560">Oxidoreductase</keyword>
<evidence type="ECO:0000313" key="9">
    <source>
        <dbReference type="Proteomes" id="UP000256601"/>
    </source>
</evidence>
<dbReference type="OrthoDB" id="2136131at2759"/>
<proteinExistence type="predicted"/>
<evidence type="ECO:0000313" key="8">
    <source>
        <dbReference type="Proteomes" id="UP000182444"/>
    </source>
</evidence>
<dbReference type="RefSeq" id="XP_503937.1">
    <property type="nucleotide sequence ID" value="XM_503937.1"/>
</dbReference>
<dbReference type="PANTHER" id="PTHR43296:SF2">
    <property type="entry name" value="PEROXISOMAL 2,4-DIENOYL-COA REDUCTASE [(3E)-ENOYL-COA-PRODUCING]"/>
    <property type="match status" value="1"/>
</dbReference>
<dbReference type="PANTHER" id="PTHR43296">
    <property type="entry name" value="PEROXISOMAL 2,4-DIENOYL-COA REDUCTASE"/>
    <property type="match status" value="1"/>
</dbReference>
<dbReference type="EMBL" id="KZ858950">
    <property type="protein sequence ID" value="RDW28730.1"/>
    <property type="molecule type" value="Genomic_DNA"/>
</dbReference>
<comment type="catalytic activity">
    <reaction evidence="4">
        <text>a (2E,4E)-dienoyl-CoA + NADPH + H(+) = a 4,5-saturated-(3E)-enoyl-CoA + NADP(+)</text>
        <dbReference type="Rhea" id="RHEA:45912"/>
        <dbReference type="ChEBI" id="CHEBI:15378"/>
        <dbReference type="ChEBI" id="CHEBI:57783"/>
        <dbReference type="ChEBI" id="CHEBI:58349"/>
        <dbReference type="ChEBI" id="CHEBI:85101"/>
        <dbReference type="ChEBI" id="CHEBI:85493"/>
        <dbReference type="EC" id="1.3.1.124"/>
    </reaction>
</comment>
<evidence type="ECO:0000256" key="3">
    <source>
        <dbReference type="ARBA" id="ARBA00026117"/>
    </source>
</evidence>
<dbReference type="Pfam" id="PF13561">
    <property type="entry name" value="adh_short_C2"/>
    <property type="match status" value="1"/>
</dbReference>
<dbReference type="Proteomes" id="UP000256601">
    <property type="component" value="Unassembled WGS sequence"/>
</dbReference>
<dbReference type="InterPro" id="IPR045017">
    <property type="entry name" value="DECR2-like"/>
</dbReference>
<dbReference type="KEGG" id="yli:2911508"/>
<dbReference type="eggNOG" id="KOG0725">
    <property type="taxonomic scope" value="Eukaryota"/>
</dbReference>
<reference evidence="6 8" key="1">
    <citation type="journal article" date="2016" name="PLoS ONE">
        <title>Sequence Assembly of Yarrowia lipolytica Strain W29/CLIB89 Shows Transposable Element Diversity.</title>
        <authorList>
            <person name="Magnan C."/>
            <person name="Yu J."/>
            <person name="Chang I."/>
            <person name="Jahn E."/>
            <person name="Kanomata Y."/>
            <person name="Wu J."/>
            <person name="Zeller M."/>
            <person name="Oakes M."/>
            <person name="Baldi P."/>
            <person name="Sandmeyer S."/>
        </authorList>
    </citation>
    <scope>NUCLEOTIDE SEQUENCE [LARGE SCALE GENOMIC DNA]</scope>
    <source>
        <strain evidence="6">CLIB89</strain>
        <strain evidence="8">CLIB89(W29)</strain>
    </source>
</reference>
<organism evidence="6 8">
    <name type="scientific">Yarrowia lipolytica</name>
    <name type="common">Candida lipolytica</name>
    <dbReference type="NCBI Taxonomy" id="4952"/>
    <lineage>
        <taxon>Eukaryota</taxon>
        <taxon>Fungi</taxon>
        <taxon>Dikarya</taxon>
        <taxon>Ascomycota</taxon>
        <taxon>Saccharomycotina</taxon>
        <taxon>Dipodascomycetes</taxon>
        <taxon>Dipodascales</taxon>
        <taxon>Dipodascales incertae sedis</taxon>
        <taxon>Yarrowia</taxon>
    </lineage>
</organism>
<accession>A0A1D8NIE3</accession>
<evidence type="ECO:0000256" key="4">
    <source>
        <dbReference type="ARBA" id="ARBA00048009"/>
    </source>
</evidence>
<dbReference type="VEuPathDB" id="FungiDB:YALI1_E17355g"/>
<dbReference type="Proteomes" id="UP000182444">
    <property type="component" value="Chromosome 1E"/>
</dbReference>
<name>A0A1D8NIE3_YARLL</name>
<reference evidence="7 9" key="2">
    <citation type="submission" date="2018-07" db="EMBL/GenBank/DDBJ databases">
        <title>Draft Genome Assemblies for Five Robust Yarrowia lipolytica Strains Exhibiting High Lipid Production and Pentose Sugar Utilization and Sugar Alcohol Secretion from Undetoxified Lignocellulosic Biomass Hydrolysates.</title>
        <authorList>
            <consortium name="DOE Joint Genome Institute"/>
            <person name="Walker C."/>
            <person name="Ryu S."/>
            <person name="Na H."/>
            <person name="Zane M."/>
            <person name="LaButti K."/>
            <person name="Lipzen A."/>
            <person name="Haridas S."/>
            <person name="Barry K."/>
            <person name="Grigoriev I.V."/>
            <person name="Quarterman J."/>
            <person name="Slininger P."/>
            <person name="Dien B."/>
            <person name="Trinh C.T."/>
        </authorList>
    </citation>
    <scope>NUCLEOTIDE SEQUENCE [LARGE SCALE GENOMIC DNA]</scope>
    <source>
        <strain evidence="7 9">YB392</strain>
    </source>
</reference>
<keyword evidence="1" id="KW-0521">NADP</keyword>
<evidence type="ECO:0000256" key="1">
    <source>
        <dbReference type="ARBA" id="ARBA00022857"/>
    </source>
</evidence>
<gene>
    <name evidence="7" type="ORF">B0I71DRAFT_126919</name>
    <name evidence="6" type="ORF">YALI1_E17355g</name>
</gene>
<dbReference type="EC" id="1.3.1.124" evidence="3"/>
<comment type="catalytic activity">
    <reaction evidence="5">
        <text>a (2E,4Z)-dienoyl-CoA + NADPH + H(+) = a 4,5-saturated-(3E)-enoyl-CoA + NADP(+)</text>
        <dbReference type="Rhea" id="RHEA:61892"/>
        <dbReference type="ChEBI" id="CHEBI:15378"/>
        <dbReference type="ChEBI" id="CHEBI:57783"/>
        <dbReference type="ChEBI" id="CHEBI:58349"/>
        <dbReference type="ChEBI" id="CHEBI:85099"/>
        <dbReference type="ChEBI" id="CHEBI:85493"/>
        <dbReference type="EC" id="1.3.1.124"/>
    </reaction>
</comment>
<protein>
    <recommendedName>
        <fullName evidence="3">2,4-dienoyl-CoA reductase [(3E)-enoyl-CoA-producing]</fullName>
        <ecNumber evidence="3">1.3.1.124</ecNumber>
    </recommendedName>
</protein>
<sequence length="288" mass="30357">MPNTLTPEWLKTCVYNPGLFDGKVVFVTGGAGTICRVQTEALILLGANAAVIGRRPEVTQKAAEEMQQLRPGAKVIGIGNCDVREVKSLVAAAEKAVQELGRIDYVIAGAAGNFLADFNHLSANAFKSVISIDLLGSYNTVKACFPELRKNKGKVLFVSATLHYRGVSLQSHVSAAKAGIDALSQALAVELGPLGIAVNCLAPGPIDGTEGLGRLLPSDARKRSLQLVPVQRFGTTEDIANGTVFLFSDAASYISGTTLVIDGAAWHTSARTTYPETVIVQGNKPPKL</sequence>
<dbReference type="VEuPathDB" id="FungiDB:YALI0_E14322g"/>
<dbReference type="Gene3D" id="3.40.50.720">
    <property type="entry name" value="NAD(P)-binding Rossmann-like Domain"/>
    <property type="match status" value="1"/>
</dbReference>
<dbReference type="GO" id="GO:0005777">
    <property type="term" value="C:peroxisome"/>
    <property type="evidence" value="ECO:0007669"/>
    <property type="project" value="TreeGrafter"/>
</dbReference>
<dbReference type="GO" id="GO:0009062">
    <property type="term" value="P:fatty acid catabolic process"/>
    <property type="evidence" value="ECO:0007669"/>
    <property type="project" value="InterPro"/>
</dbReference>
<dbReference type="InterPro" id="IPR002347">
    <property type="entry name" value="SDR_fam"/>
</dbReference>
<evidence type="ECO:0000256" key="5">
    <source>
        <dbReference type="ARBA" id="ARBA00048340"/>
    </source>
</evidence>
<dbReference type="SUPFAM" id="SSF51735">
    <property type="entry name" value="NAD(P)-binding Rossmann-fold domains"/>
    <property type="match status" value="1"/>
</dbReference>
<dbReference type="GeneID" id="2911508"/>
<evidence type="ECO:0000256" key="2">
    <source>
        <dbReference type="ARBA" id="ARBA00023002"/>
    </source>
</evidence>
<evidence type="ECO:0000313" key="7">
    <source>
        <dbReference type="EMBL" id="RDW28730.1"/>
    </source>
</evidence>
<dbReference type="GO" id="GO:0008670">
    <property type="term" value="F:2,4-dienoyl-CoA reductase (NADPH) activity"/>
    <property type="evidence" value="ECO:0007669"/>
    <property type="project" value="InterPro"/>
</dbReference>
<dbReference type="AlphaFoldDB" id="A0A1D8NIE3"/>
<dbReference type="OMA" id="QLRDWSD"/>
<dbReference type="PRINTS" id="PR00081">
    <property type="entry name" value="GDHRDH"/>
</dbReference>
<dbReference type="EMBL" id="CP017557">
    <property type="protein sequence ID" value="AOW05409.1"/>
    <property type="molecule type" value="Genomic_DNA"/>
</dbReference>
<dbReference type="InterPro" id="IPR036291">
    <property type="entry name" value="NAD(P)-bd_dom_sf"/>
</dbReference>